<proteinExistence type="inferred from homology"/>
<dbReference type="GO" id="GO:0005525">
    <property type="term" value="F:GTP binding"/>
    <property type="evidence" value="ECO:0007669"/>
    <property type="project" value="UniProtKB-KW"/>
</dbReference>
<dbReference type="FunFam" id="3.30.300.20:FF:000004">
    <property type="entry name" value="GTPase Der"/>
    <property type="match status" value="1"/>
</dbReference>
<evidence type="ECO:0000256" key="5">
    <source>
        <dbReference type="ARBA" id="ARBA00022741"/>
    </source>
</evidence>
<keyword evidence="10" id="KW-1185">Reference proteome</keyword>
<evidence type="ECO:0000313" key="10">
    <source>
        <dbReference type="Proteomes" id="UP001174909"/>
    </source>
</evidence>
<dbReference type="PIRSF" id="PIRSF006485">
    <property type="entry name" value="GTP-binding_EngA"/>
    <property type="match status" value="1"/>
</dbReference>
<feature type="domain" description="EngA-type G" evidence="8">
    <location>
        <begin position="180"/>
        <end position="355"/>
    </location>
</feature>
<dbReference type="HAMAP" id="MF_00195">
    <property type="entry name" value="GTPase_Der"/>
    <property type="match status" value="1"/>
</dbReference>
<evidence type="ECO:0000256" key="3">
    <source>
        <dbReference type="ARBA" id="ARBA00022517"/>
    </source>
</evidence>
<protein>
    <recommendedName>
        <fullName evidence="2 7">GTPase Der</fullName>
    </recommendedName>
</protein>
<dbReference type="AlphaFoldDB" id="A0AA35X7U1"/>
<dbReference type="EMBL" id="CASHTH010003283">
    <property type="protein sequence ID" value="CAI8042791.1"/>
    <property type="molecule type" value="Genomic_DNA"/>
</dbReference>
<comment type="similarity">
    <text evidence="1 7">Belongs to the TRAFAC class TrmE-Era-EngA-EngB-Septin-like GTPase superfamily. EngA (Der) GTPase family.</text>
</comment>
<dbReference type="Gene3D" id="3.40.50.300">
    <property type="entry name" value="P-loop containing nucleotide triphosphate hydrolases"/>
    <property type="match status" value="2"/>
</dbReference>
<feature type="domain" description="EngA-type G" evidence="8">
    <location>
        <begin position="6"/>
        <end position="170"/>
    </location>
</feature>
<dbReference type="InterPro" id="IPR027417">
    <property type="entry name" value="P-loop_NTPase"/>
</dbReference>
<keyword evidence="3" id="KW-0690">Ribosome biogenesis</keyword>
<keyword evidence="5 7" id="KW-0547">Nucleotide-binding</keyword>
<dbReference type="Gene3D" id="3.30.300.20">
    <property type="match status" value="1"/>
</dbReference>
<organism evidence="9 10">
    <name type="scientific">Geodia barretti</name>
    <name type="common">Barrett's horny sponge</name>
    <dbReference type="NCBI Taxonomy" id="519541"/>
    <lineage>
        <taxon>Eukaryota</taxon>
        <taxon>Metazoa</taxon>
        <taxon>Porifera</taxon>
        <taxon>Demospongiae</taxon>
        <taxon>Heteroscleromorpha</taxon>
        <taxon>Tetractinellida</taxon>
        <taxon>Astrophorina</taxon>
        <taxon>Geodiidae</taxon>
        <taxon>Geodia</taxon>
    </lineage>
</organism>
<sequence length="439" mass="48862">METGRPIVAIVGRPNVGKSSLFNRIAGNSHAVVHDTPGVTRDRNYADVEWEDRSFTIVDTGGLDIDPGDQLIDNVQSQVNAALAEASLVLFVVDARTGIMPHDMAVVDKLRASDKPIFLVVNKVDNDRFRNEAAEFYALGLAEPLWTSCVQNDGIRELLDRVVETLPETDETAHDAPATVKIAIVGRPNVGKSSLINSLLGEERLIVDERPGTTRDAVNIRIVHDNIPFEVVDTAGMRRKSAINDELESATVQRAIHSIRQSDIAVLVLDATQDVAQQDKAIAHFIQRQGKASVLVINKWDLIDKDNTTHPTFMHAIDAQLPQLGYVPRVFASALSGQRVTQILTTALEVYREYCTHIPTPALNELLTELRNAHPPPRVKSARPALKYITQVETKPPTFLIFGRNVHRVQQPYESYLVNSIRKEFGFHGTPIRIFYRRS</sequence>
<dbReference type="NCBIfam" id="TIGR03594">
    <property type="entry name" value="GTPase_EngA"/>
    <property type="match status" value="1"/>
</dbReference>
<dbReference type="CDD" id="cd01894">
    <property type="entry name" value="EngA1"/>
    <property type="match status" value="1"/>
</dbReference>
<dbReference type="Pfam" id="PF14714">
    <property type="entry name" value="KH_dom-like"/>
    <property type="match status" value="1"/>
</dbReference>
<dbReference type="InterPro" id="IPR005225">
    <property type="entry name" value="Small_GTP-bd"/>
</dbReference>
<comment type="function">
    <text evidence="7">GTPase that plays an essential role in the late steps of ribosome biogenesis.</text>
</comment>
<name>A0AA35X7U1_GEOBA</name>
<keyword evidence="4 7" id="KW-0677">Repeat</keyword>
<accession>A0AA35X7U1</accession>
<dbReference type="InterPro" id="IPR032859">
    <property type="entry name" value="KH_dom-like"/>
</dbReference>
<dbReference type="FunFam" id="3.40.50.300:FF:000040">
    <property type="entry name" value="GTPase Der"/>
    <property type="match status" value="1"/>
</dbReference>
<dbReference type="Pfam" id="PF01926">
    <property type="entry name" value="MMR_HSR1"/>
    <property type="match status" value="2"/>
</dbReference>
<dbReference type="PANTHER" id="PTHR43834">
    <property type="entry name" value="GTPASE DER"/>
    <property type="match status" value="1"/>
</dbReference>
<reference evidence="9" key="1">
    <citation type="submission" date="2023-03" db="EMBL/GenBank/DDBJ databases">
        <authorList>
            <person name="Steffen K."/>
            <person name="Cardenas P."/>
        </authorList>
    </citation>
    <scope>NUCLEOTIDE SEQUENCE</scope>
</reference>
<evidence type="ECO:0000256" key="2">
    <source>
        <dbReference type="ARBA" id="ARBA00020953"/>
    </source>
</evidence>
<evidence type="ECO:0000313" key="9">
    <source>
        <dbReference type="EMBL" id="CAI8042791.1"/>
    </source>
</evidence>
<evidence type="ECO:0000259" key="8">
    <source>
        <dbReference type="PROSITE" id="PS51712"/>
    </source>
</evidence>
<evidence type="ECO:0000256" key="7">
    <source>
        <dbReference type="RuleBase" id="RU004481"/>
    </source>
</evidence>
<dbReference type="PANTHER" id="PTHR43834:SF6">
    <property type="entry name" value="GTPASE DER"/>
    <property type="match status" value="1"/>
</dbReference>
<dbReference type="InterPro" id="IPR006073">
    <property type="entry name" value="GTP-bd"/>
</dbReference>
<dbReference type="PROSITE" id="PS51712">
    <property type="entry name" value="G_ENGA"/>
    <property type="match status" value="2"/>
</dbReference>
<gene>
    <name evidence="9" type="ORF">GBAR_LOCUS23727</name>
</gene>
<dbReference type="GO" id="GO:0042254">
    <property type="term" value="P:ribosome biogenesis"/>
    <property type="evidence" value="ECO:0007669"/>
    <property type="project" value="UniProtKB-KW"/>
</dbReference>
<comment type="caution">
    <text evidence="9">The sequence shown here is derived from an EMBL/GenBank/DDBJ whole genome shotgun (WGS) entry which is preliminary data.</text>
</comment>
<dbReference type="PRINTS" id="PR00326">
    <property type="entry name" value="GTP1OBG"/>
</dbReference>
<dbReference type="Proteomes" id="UP001174909">
    <property type="component" value="Unassembled WGS sequence"/>
</dbReference>
<dbReference type="CDD" id="cd01895">
    <property type="entry name" value="EngA2"/>
    <property type="match status" value="1"/>
</dbReference>
<dbReference type="FunFam" id="3.40.50.300:FF:000057">
    <property type="entry name" value="GTPase Der"/>
    <property type="match status" value="1"/>
</dbReference>
<dbReference type="SUPFAM" id="SSF52540">
    <property type="entry name" value="P-loop containing nucleoside triphosphate hydrolases"/>
    <property type="match status" value="2"/>
</dbReference>
<evidence type="ECO:0000256" key="6">
    <source>
        <dbReference type="ARBA" id="ARBA00023134"/>
    </source>
</evidence>
<dbReference type="InterPro" id="IPR015946">
    <property type="entry name" value="KH_dom-like_a/b"/>
</dbReference>
<dbReference type="InterPro" id="IPR031166">
    <property type="entry name" value="G_ENGA"/>
</dbReference>
<dbReference type="InterPro" id="IPR016484">
    <property type="entry name" value="GTPase_Der"/>
</dbReference>
<dbReference type="NCBIfam" id="TIGR00231">
    <property type="entry name" value="small_GTP"/>
    <property type="match status" value="2"/>
</dbReference>
<keyword evidence="6 7" id="KW-0342">GTP-binding</keyword>
<evidence type="ECO:0000256" key="4">
    <source>
        <dbReference type="ARBA" id="ARBA00022737"/>
    </source>
</evidence>
<evidence type="ECO:0000256" key="1">
    <source>
        <dbReference type="ARBA" id="ARBA00008279"/>
    </source>
</evidence>